<evidence type="ECO:0000259" key="2">
    <source>
        <dbReference type="SMART" id="SM00418"/>
    </source>
</evidence>
<evidence type="ECO:0000313" key="3">
    <source>
        <dbReference type="EMBL" id="MBG0566192.1"/>
    </source>
</evidence>
<gene>
    <name evidence="3" type="ORF">I4J89_32570</name>
</gene>
<sequence length="230" mass="25487">MADELSQVHLTGRQIRVLAHPLRVRLLGRLRGEGPATATGLAGVLGTNTGATSYHLRQLAEAGLVVEEERSGAGRQRWWRAAHDMSSWRRSYYLDDPDATAAAEWLEAFQVNRFVELAEQWRRGLPDEPAEWRDTGELSDYLLHMDPDQVRALMGDIEQLVETHVAAAKAAPRPGARHVALYLAALPKHPDDAHLPPRPQDDAMRPDDDVPRPEDDAARPEGGPAPAEED</sequence>
<dbReference type="Gene3D" id="1.10.10.10">
    <property type="entry name" value="Winged helix-like DNA-binding domain superfamily/Winged helix DNA-binding domain"/>
    <property type="match status" value="1"/>
</dbReference>
<dbReference type="GO" id="GO:0003700">
    <property type="term" value="F:DNA-binding transcription factor activity"/>
    <property type="evidence" value="ECO:0007669"/>
    <property type="project" value="InterPro"/>
</dbReference>
<feature type="domain" description="HTH arsR-type" evidence="2">
    <location>
        <begin position="13"/>
        <end position="111"/>
    </location>
</feature>
<dbReference type="InterPro" id="IPR036388">
    <property type="entry name" value="WH-like_DNA-bd_sf"/>
</dbReference>
<reference evidence="3" key="1">
    <citation type="submission" date="2020-11" db="EMBL/GenBank/DDBJ databases">
        <title>Isolation and identification of active actinomycetes.</title>
        <authorList>
            <person name="Sun X."/>
        </authorList>
    </citation>
    <scope>NUCLEOTIDE SEQUENCE</scope>
    <source>
        <strain evidence="3">NEAU-A11</strain>
    </source>
</reference>
<feature type="compositionally biased region" description="Basic and acidic residues" evidence="1">
    <location>
        <begin position="189"/>
        <end position="219"/>
    </location>
</feature>
<dbReference type="InterPro" id="IPR036390">
    <property type="entry name" value="WH_DNA-bd_sf"/>
</dbReference>
<name>A0A931CDX0_9ACTN</name>
<organism evidence="3 4">
    <name type="scientific">Actinoplanes aureus</name>
    <dbReference type="NCBI Taxonomy" id="2792083"/>
    <lineage>
        <taxon>Bacteria</taxon>
        <taxon>Bacillati</taxon>
        <taxon>Actinomycetota</taxon>
        <taxon>Actinomycetes</taxon>
        <taxon>Micromonosporales</taxon>
        <taxon>Micromonosporaceae</taxon>
        <taxon>Actinoplanes</taxon>
    </lineage>
</organism>
<dbReference type="AlphaFoldDB" id="A0A931CDX0"/>
<dbReference type="EMBL" id="JADQTO010000019">
    <property type="protein sequence ID" value="MBG0566192.1"/>
    <property type="molecule type" value="Genomic_DNA"/>
</dbReference>
<dbReference type="SUPFAM" id="SSF46785">
    <property type="entry name" value="Winged helix' DNA-binding domain"/>
    <property type="match status" value="1"/>
</dbReference>
<evidence type="ECO:0000256" key="1">
    <source>
        <dbReference type="SAM" id="MobiDB-lite"/>
    </source>
</evidence>
<feature type="compositionally biased region" description="Low complexity" evidence="1">
    <location>
        <begin position="220"/>
        <end position="230"/>
    </location>
</feature>
<dbReference type="CDD" id="cd00090">
    <property type="entry name" value="HTH_ARSR"/>
    <property type="match status" value="1"/>
</dbReference>
<protein>
    <submittedName>
        <fullName evidence="3">Helix-turn-helix transcriptional regulator</fullName>
    </submittedName>
</protein>
<feature type="region of interest" description="Disordered" evidence="1">
    <location>
        <begin position="189"/>
        <end position="230"/>
    </location>
</feature>
<dbReference type="InterPro" id="IPR001845">
    <property type="entry name" value="HTH_ArsR_DNA-bd_dom"/>
</dbReference>
<evidence type="ECO:0000313" key="4">
    <source>
        <dbReference type="Proteomes" id="UP000598146"/>
    </source>
</evidence>
<accession>A0A931CDX0</accession>
<dbReference type="Proteomes" id="UP000598146">
    <property type="component" value="Unassembled WGS sequence"/>
</dbReference>
<proteinExistence type="predicted"/>
<dbReference type="SMART" id="SM00418">
    <property type="entry name" value="HTH_ARSR"/>
    <property type="match status" value="1"/>
</dbReference>
<keyword evidence="4" id="KW-1185">Reference proteome</keyword>
<comment type="caution">
    <text evidence="3">The sequence shown here is derived from an EMBL/GenBank/DDBJ whole genome shotgun (WGS) entry which is preliminary data.</text>
</comment>
<dbReference type="Pfam" id="PF12840">
    <property type="entry name" value="HTH_20"/>
    <property type="match status" value="1"/>
</dbReference>
<dbReference type="InterPro" id="IPR011991">
    <property type="entry name" value="ArsR-like_HTH"/>
</dbReference>